<protein>
    <submittedName>
        <fullName evidence="2">GCN5-related N-acetyltransferase</fullName>
    </submittedName>
</protein>
<evidence type="ECO:0000259" key="1">
    <source>
        <dbReference type="PROSITE" id="PS51186"/>
    </source>
</evidence>
<dbReference type="AlphaFoldDB" id="D6Z7D9"/>
<dbReference type="HOGENOM" id="CLU_013985_4_2_11"/>
<evidence type="ECO:0000313" key="2">
    <source>
        <dbReference type="EMBL" id="ADG97869.1"/>
    </source>
</evidence>
<dbReference type="PANTHER" id="PTHR43072:SF8">
    <property type="entry name" value="ACYLTRANSFERASE FABY-RELATED"/>
    <property type="match status" value="1"/>
</dbReference>
<dbReference type="eggNOG" id="COG1247">
    <property type="taxonomic scope" value="Bacteria"/>
</dbReference>
<reference evidence="2 3" key="1">
    <citation type="journal article" date="2010" name="Stand. Genomic Sci.">
        <title>Complete genome sequence of Segniliparus rotundus type strain (CDC 1076).</title>
        <authorList>
            <person name="Sikorski J."/>
            <person name="Lapidus A."/>
            <person name="Copeland A."/>
            <person name="Misra M."/>
            <person name="Glavina Del Rio T."/>
            <person name="Nolan M."/>
            <person name="Lucas S."/>
            <person name="Chen F."/>
            <person name="Tice H."/>
            <person name="Cheng J.F."/>
            <person name="Jando M."/>
            <person name="Schneider S."/>
            <person name="Bruce D."/>
            <person name="Goodwin L."/>
            <person name="Pitluck S."/>
            <person name="Liolios K."/>
            <person name="Mikhailova N."/>
            <person name="Pati A."/>
            <person name="Ivanova N."/>
            <person name="Mavromatis K."/>
            <person name="Chen A."/>
            <person name="Palaniappan K."/>
            <person name="Chertkov O."/>
            <person name="Land M."/>
            <person name="Hauser L."/>
            <person name="Chang Y.J."/>
            <person name="Jeffries C.D."/>
            <person name="Brettin T."/>
            <person name="Detter J.C."/>
            <person name="Han C."/>
            <person name="Rohde M."/>
            <person name="Goker M."/>
            <person name="Bristow J."/>
            <person name="Eisen J.A."/>
            <person name="Markowitz V."/>
            <person name="Hugenholtz P."/>
            <person name="Kyrpides N.C."/>
            <person name="Klenk H.P."/>
        </authorList>
    </citation>
    <scope>NUCLEOTIDE SEQUENCE [LARGE SCALE GENOMIC DNA]</scope>
    <source>
        <strain evidence="3">ATCC BAA-972 / CDC 1076 / CIP 108378 / DSM 44985 / JCM 13578</strain>
    </source>
</reference>
<dbReference type="InterPro" id="IPR016181">
    <property type="entry name" value="Acyl_CoA_acyltransferase"/>
</dbReference>
<dbReference type="KEGG" id="srt:Srot_1405"/>
<accession>D6Z7D9</accession>
<dbReference type="OrthoDB" id="3173333at2"/>
<organism evidence="2 3">
    <name type="scientific">Segniliparus rotundus (strain ATCC BAA-972 / CDC 1076 / CIP 108378 / DSM 44985 / JCM 13578)</name>
    <dbReference type="NCBI Taxonomy" id="640132"/>
    <lineage>
        <taxon>Bacteria</taxon>
        <taxon>Bacillati</taxon>
        <taxon>Actinomycetota</taxon>
        <taxon>Actinomycetes</taxon>
        <taxon>Mycobacteriales</taxon>
        <taxon>Segniliparaceae</taxon>
        <taxon>Segniliparus</taxon>
    </lineage>
</organism>
<evidence type="ECO:0000313" key="3">
    <source>
        <dbReference type="Proteomes" id="UP000002247"/>
    </source>
</evidence>
<dbReference type="RefSeq" id="WP_013138323.1">
    <property type="nucleotide sequence ID" value="NC_014168.1"/>
</dbReference>
<name>D6Z7D9_SEGRD</name>
<sequence length="174" mass="18957">MNQSAAPAFPIRDATTADAAACAAIYAPYVLDTAISFEEVPPTTEEMAARIENALQEYAWLVLEREGAVVGYAYGGRFAPRAAYRYSCEVSVYLKLGEVGKGGGRALYTELLDRLAQRGYQQAFGGYVLPNLASEALHRSMGFRLAGVNRKVGHKLGAWRDVAWVQRDLATLSC</sequence>
<gene>
    <name evidence="2" type="ordered locus">Srot_1405</name>
</gene>
<proteinExistence type="predicted"/>
<feature type="domain" description="N-acetyltransferase" evidence="1">
    <location>
        <begin position="9"/>
        <end position="166"/>
    </location>
</feature>
<dbReference type="InterPro" id="IPR000182">
    <property type="entry name" value="GNAT_dom"/>
</dbReference>
<dbReference type="SUPFAM" id="SSF55729">
    <property type="entry name" value="Acyl-CoA N-acyltransferases (Nat)"/>
    <property type="match status" value="1"/>
</dbReference>
<dbReference type="PANTHER" id="PTHR43072">
    <property type="entry name" value="N-ACETYLTRANSFERASE"/>
    <property type="match status" value="1"/>
</dbReference>
<dbReference type="PROSITE" id="PS51186">
    <property type="entry name" value="GNAT"/>
    <property type="match status" value="1"/>
</dbReference>
<keyword evidence="2" id="KW-0808">Transferase</keyword>
<keyword evidence="3" id="KW-1185">Reference proteome</keyword>
<dbReference type="Gene3D" id="3.40.630.30">
    <property type="match status" value="1"/>
</dbReference>
<dbReference type="EMBL" id="CP001958">
    <property type="protein sequence ID" value="ADG97869.1"/>
    <property type="molecule type" value="Genomic_DNA"/>
</dbReference>
<dbReference type="Proteomes" id="UP000002247">
    <property type="component" value="Chromosome"/>
</dbReference>
<dbReference type="Pfam" id="PF13420">
    <property type="entry name" value="Acetyltransf_4"/>
    <property type="match status" value="1"/>
</dbReference>
<dbReference type="GO" id="GO:0016747">
    <property type="term" value="F:acyltransferase activity, transferring groups other than amino-acyl groups"/>
    <property type="evidence" value="ECO:0007669"/>
    <property type="project" value="InterPro"/>
</dbReference>